<dbReference type="PANTHER" id="PTHR43289:SF34">
    <property type="entry name" value="SERINE_THREONINE-PROTEIN KINASE YBDM-RELATED"/>
    <property type="match status" value="1"/>
</dbReference>
<evidence type="ECO:0000313" key="6">
    <source>
        <dbReference type="EMBL" id="KPQ37354.1"/>
    </source>
</evidence>
<dbReference type="Gene3D" id="3.30.1380.10">
    <property type="match status" value="1"/>
</dbReference>
<sequence length="511" mass="57642">MPTQILENRFEIESQLSCTDFSTVYLGCDRRYTHRPHCLVTAIPYHQREIRHRLEREAQLLERLGRHPQIPRVLAFFHQANTSAEETEPLGTFYLIQDYIAGHPLSEEIKPPKLLSESYVNKLIKDVLIALTFAHEQGLVHQNLHPQHLIREARDGQIFVTQFGELSKIARSKVATDGSLGSSIPVGPSAYSAPEQLKALSHGSFKAPPATDLYALGLIAIEALTGQRHHNFAYEAQVGLKWRDQAQVSIHLGEFIDRLVRQDWRDRFPNAKEALETFKVQSDRTRVANDSRIPTVVAAPRQKTGTTLTTDGISKTGLAKARPTSRNAGQLANPYLPKLMIGSLATVLALGIGVKTYQWGEYRLSQFPTSFQRFRLPNRTYTTADPKDLVPLLADGSILLQPAAANAFWQMFAAAMAEDIQLFPLAGHSQENNANTDYKTGYALDIGGQKTEQDQQREFANSEEFKWLRQNAQQYGFELSLEKDRQLGSFFSEPWHWRYVGDEASQKVFGL</sequence>
<reference evidence="6 7" key="1">
    <citation type="submission" date="2015-09" db="EMBL/GenBank/DDBJ databases">
        <title>Identification and resolution of microdiversity through metagenomic sequencing of parallel consortia.</title>
        <authorList>
            <person name="Nelson W.C."/>
            <person name="Romine M.F."/>
            <person name="Lindemann S.R."/>
        </authorList>
    </citation>
    <scope>NUCLEOTIDE SEQUENCE [LARGE SCALE GENOMIC DNA]</scope>
    <source>
        <strain evidence="6">Ana</strain>
    </source>
</reference>
<evidence type="ECO:0000256" key="2">
    <source>
        <dbReference type="ARBA" id="ARBA00022741"/>
    </source>
</evidence>
<dbReference type="PATRIC" id="fig|1666911.3.peg.1769"/>
<dbReference type="InterPro" id="IPR011009">
    <property type="entry name" value="Kinase-like_dom_sf"/>
</dbReference>
<dbReference type="EMBL" id="LJZR01000002">
    <property type="protein sequence ID" value="KPQ37354.1"/>
    <property type="molecule type" value="Genomic_DNA"/>
</dbReference>
<feature type="domain" description="Protein kinase" evidence="5">
    <location>
        <begin position="10"/>
        <end position="279"/>
    </location>
</feature>
<gene>
    <name evidence="6" type="ORF">HLUCCA11_02640</name>
</gene>
<dbReference type="SUPFAM" id="SSF55166">
    <property type="entry name" value="Hedgehog/DD-peptidase"/>
    <property type="match status" value="1"/>
</dbReference>
<dbReference type="PANTHER" id="PTHR43289">
    <property type="entry name" value="MITOGEN-ACTIVATED PROTEIN KINASE KINASE KINASE 20-RELATED"/>
    <property type="match status" value="1"/>
</dbReference>
<evidence type="ECO:0000256" key="1">
    <source>
        <dbReference type="ARBA" id="ARBA00022679"/>
    </source>
</evidence>
<keyword evidence="1 6" id="KW-0808">Transferase</keyword>
<dbReference type="Gene3D" id="3.30.200.20">
    <property type="entry name" value="Phosphorylase Kinase, domain 1"/>
    <property type="match status" value="1"/>
</dbReference>
<dbReference type="STRING" id="1666911.HLUCCA11_02640"/>
<name>A0A0N8KNS5_9CYAN</name>
<dbReference type="InterPro" id="IPR009045">
    <property type="entry name" value="Zn_M74/Hedgehog-like"/>
</dbReference>
<dbReference type="GO" id="GO:0005524">
    <property type="term" value="F:ATP binding"/>
    <property type="evidence" value="ECO:0007669"/>
    <property type="project" value="UniProtKB-KW"/>
</dbReference>
<comment type="caution">
    <text evidence="6">The sequence shown here is derived from an EMBL/GenBank/DDBJ whole genome shotgun (WGS) entry which is preliminary data.</text>
</comment>
<dbReference type="PROSITE" id="PS50011">
    <property type="entry name" value="PROTEIN_KINASE_DOM"/>
    <property type="match status" value="1"/>
</dbReference>
<accession>A0A0N8KNS5</accession>
<keyword evidence="4" id="KW-0067">ATP-binding</keyword>
<protein>
    <submittedName>
        <fullName evidence="6">Serine/threonine protein kinase, bacterial</fullName>
        <ecNumber evidence="6">2.7.11.1</ecNumber>
    </submittedName>
</protein>
<proteinExistence type="predicted"/>
<keyword evidence="6" id="KW-0723">Serine/threonine-protein kinase</keyword>
<keyword evidence="2" id="KW-0547">Nucleotide-binding</keyword>
<dbReference type="Pfam" id="PF00069">
    <property type="entry name" value="Pkinase"/>
    <property type="match status" value="1"/>
</dbReference>
<organism evidence="6 7">
    <name type="scientific">Phormidesmis priestleyi Ana</name>
    <dbReference type="NCBI Taxonomy" id="1666911"/>
    <lineage>
        <taxon>Bacteria</taxon>
        <taxon>Bacillati</taxon>
        <taxon>Cyanobacteriota</taxon>
        <taxon>Cyanophyceae</taxon>
        <taxon>Leptolyngbyales</taxon>
        <taxon>Leptolyngbyaceae</taxon>
        <taxon>Phormidesmis</taxon>
    </lineage>
</organism>
<dbReference type="GO" id="GO:0004674">
    <property type="term" value="F:protein serine/threonine kinase activity"/>
    <property type="evidence" value="ECO:0007669"/>
    <property type="project" value="UniProtKB-KW"/>
</dbReference>
<dbReference type="Gene3D" id="1.10.510.10">
    <property type="entry name" value="Transferase(Phosphotransferase) domain 1"/>
    <property type="match status" value="1"/>
</dbReference>
<evidence type="ECO:0000256" key="3">
    <source>
        <dbReference type="ARBA" id="ARBA00022777"/>
    </source>
</evidence>
<evidence type="ECO:0000256" key="4">
    <source>
        <dbReference type="ARBA" id="ARBA00022840"/>
    </source>
</evidence>
<dbReference type="EC" id="2.7.11.1" evidence="6"/>
<dbReference type="GO" id="GO:0006508">
    <property type="term" value="P:proteolysis"/>
    <property type="evidence" value="ECO:0007669"/>
    <property type="project" value="InterPro"/>
</dbReference>
<dbReference type="InterPro" id="IPR003709">
    <property type="entry name" value="VanY-like_core_dom"/>
</dbReference>
<dbReference type="InterPro" id="IPR000719">
    <property type="entry name" value="Prot_kinase_dom"/>
</dbReference>
<dbReference type="SUPFAM" id="SSF56112">
    <property type="entry name" value="Protein kinase-like (PK-like)"/>
    <property type="match status" value="1"/>
</dbReference>
<evidence type="ECO:0000313" key="7">
    <source>
        <dbReference type="Proteomes" id="UP000050465"/>
    </source>
</evidence>
<dbReference type="Pfam" id="PF02557">
    <property type="entry name" value="VanY"/>
    <property type="match status" value="1"/>
</dbReference>
<dbReference type="AlphaFoldDB" id="A0A0N8KNS5"/>
<evidence type="ECO:0000259" key="5">
    <source>
        <dbReference type="PROSITE" id="PS50011"/>
    </source>
</evidence>
<dbReference type="GO" id="GO:0008233">
    <property type="term" value="F:peptidase activity"/>
    <property type="evidence" value="ECO:0007669"/>
    <property type="project" value="InterPro"/>
</dbReference>
<keyword evidence="3 6" id="KW-0418">Kinase</keyword>
<dbReference type="Proteomes" id="UP000050465">
    <property type="component" value="Unassembled WGS sequence"/>
</dbReference>
<dbReference type="SMART" id="SM00220">
    <property type="entry name" value="S_TKc"/>
    <property type="match status" value="1"/>
</dbReference>